<organism evidence="2 3">
    <name type="scientific">Microbacterium allomyrinae</name>
    <dbReference type="NCBI Taxonomy" id="2830666"/>
    <lineage>
        <taxon>Bacteria</taxon>
        <taxon>Bacillati</taxon>
        <taxon>Actinomycetota</taxon>
        <taxon>Actinomycetes</taxon>
        <taxon>Micrococcales</taxon>
        <taxon>Microbacteriaceae</taxon>
        <taxon>Microbacterium</taxon>
    </lineage>
</organism>
<accession>A0A9X1S4G9</accession>
<comment type="caution">
    <text evidence="2">The sequence shown here is derived from an EMBL/GenBank/DDBJ whole genome shotgun (WGS) entry which is preliminary data.</text>
</comment>
<feature type="region of interest" description="Disordered" evidence="1">
    <location>
        <begin position="95"/>
        <end position="115"/>
    </location>
</feature>
<dbReference type="InterPro" id="IPR035198">
    <property type="entry name" value="SU10_MCP"/>
</dbReference>
<protein>
    <submittedName>
        <fullName evidence="2">DUF5309 family protein</fullName>
    </submittedName>
</protein>
<sequence>MPGITGQGTTYNLPNFVGELFQITPEATPLLSAIGGLTGGESVKTVEKEWQITDLRDNDQNTALEGANAPAGQARVRSNVTNIAEIHHSAVETSYTKQATPDKTTTAGVSGTNPVRNEHDKQVILELAAVAKDVNHGFWNGEHQKPADNTTARKTRGLLQAISTNRVIYGAAEITATSATDTITGTHALSVGDKVVFTARGAATAVVIGRVYFVQSVSTTVSFKVAATSGGAAIAIGTATGIKVVPVSAAAPTLDTYNGLFQKAYDNGGLGDVINATIAVNSSQKRNLTATYAAAYAKADPIGESRSVGGVNLQTIETDFGRLNIMLDRQLPQDALAIVSLEQLSPFFLEVEGKGHFFEEPLATVGSAKRSQLYGEIGLEYGNEKAHAQLRGLPVFV</sequence>
<evidence type="ECO:0000256" key="1">
    <source>
        <dbReference type="SAM" id="MobiDB-lite"/>
    </source>
</evidence>
<dbReference type="EMBL" id="JAGTTN010000004">
    <property type="protein sequence ID" value="MCC2033073.1"/>
    <property type="molecule type" value="Genomic_DNA"/>
</dbReference>
<evidence type="ECO:0000313" key="3">
    <source>
        <dbReference type="Proteomes" id="UP001139354"/>
    </source>
</evidence>
<dbReference type="AlphaFoldDB" id="A0A9X1S4G9"/>
<dbReference type="RefSeq" id="WP_229385041.1">
    <property type="nucleotide sequence ID" value="NZ_JAGTTN010000004.1"/>
</dbReference>
<reference evidence="2" key="1">
    <citation type="submission" date="2021-04" db="EMBL/GenBank/DDBJ databases">
        <title>Microbacterium tenobrionis sp. nov. and Microbacterium allomyrinae sp. nov., isolated from larvae of Tenobrio molitor and Allomyrina dichotoma, respectively.</title>
        <authorList>
            <person name="Lee S.D."/>
        </authorList>
    </citation>
    <scope>NUCLEOTIDE SEQUENCE</scope>
    <source>
        <strain evidence="2">BWT-G7</strain>
    </source>
</reference>
<keyword evidence="3" id="KW-1185">Reference proteome</keyword>
<gene>
    <name evidence="2" type="ORF">KEC57_12865</name>
</gene>
<dbReference type="Pfam" id="PF17236">
    <property type="entry name" value="SU10_MCP"/>
    <property type="match status" value="1"/>
</dbReference>
<name>A0A9X1S4G9_9MICO</name>
<dbReference type="Proteomes" id="UP001139354">
    <property type="component" value="Unassembled WGS sequence"/>
</dbReference>
<proteinExistence type="predicted"/>
<evidence type="ECO:0000313" key="2">
    <source>
        <dbReference type="EMBL" id="MCC2033073.1"/>
    </source>
</evidence>